<comment type="similarity">
    <text evidence="9">Belongs to the G-protein coupled receptor 1 family.</text>
</comment>
<keyword evidence="8 9" id="KW-0807">Transducer</keyword>
<dbReference type="AlphaFoldDB" id="A0AAD9J6F4"/>
<keyword evidence="3 9" id="KW-0812">Transmembrane</keyword>
<dbReference type="PROSITE" id="PS50262">
    <property type="entry name" value="G_PROTEIN_RECEP_F1_2"/>
    <property type="match status" value="1"/>
</dbReference>
<evidence type="ECO:0000313" key="13">
    <source>
        <dbReference type="EMBL" id="KAK2146901.1"/>
    </source>
</evidence>
<reference evidence="13" key="1">
    <citation type="journal article" date="2023" name="Mol. Biol. Evol.">
        <title>Third-Generation Sequencing Reveals the Adaptive Role of the Epigenome in Three Deep-Sea Polychaetes.</title>
        <authorList>
            <person name="Perez M."/>
            <person name="Aroh O."/>
            <person name="Sun Y."/>
            <person name="Lan Y."/>
            <person name="Juniper S.K."/>
            <person name="Young C.R."/>
            <person name="Angers B."/>
            <person name="Qian P.Y."/>
        </authorList>
    </citation>
    <scope>NUCLEOTIDE SEQUENCE</scope>
    <source>
        <strain evidence="13">P08H-3</strain>
    </source>
</reference>
<protein>
    <recommendedName>
        <fullName evidence="12">G-protein coupled receptors family 1 profile domain-containing protein</fullName>
    </recommendedName>
</protein>
<dbReference type="InterPro" id="IPR017452">
    <property type="entry name" value="GPCR_Rhodpsn_7TM"/>
</dbReference>
<feature type="transmembrane region" description="Helical" evidence="11">
    <location>
        <begin position="317"/>
        <end position="338"/>
    </location>
</feature>
<evidence type="ECO:0000256" key="1">
    <source>
        <dbReference type="ARBA" id="ARBA00004651"/>
    </source>
</evidence>
<feature type="transmembrane region" description="Helical" evidence="11">
    <location>
        <begin position="96"/>
        <end position="117"/>
    </location>
</feature>
<dbReference type="Gene3D" id="1.20.1070.10">
    <property type="entry name" value="Rhodopsin 7-helix transmembrane proteins"/>
    <property type="match status" value="1"/>
</dbReference>
<feature type="region of interest" description="Disordered" evidence="10">
    <location>
        <begin position="235"/>
        <end position="263"/>
    </location>
</feature>
<dbReference type="EMBL" id="JAODUP010000579">
    <property type="protein sequence ID" value="KAK2146901.1"/>
    <property type="molecule type" value="Genomic_DNA"/>
</dbReference>
<gene>
    <name evidence="13" type="ORF">LSH36_579g01012</name>
</gene>
<dbReference type="PANTHER" id="PTHR24248">
    <property type="entry name" value="ADRENERGIC RECEPTOR-RELATED G-PROTEIN COUPLED RECEPTOR"/>
    <property type="match status" value="1"/>
</dbReference>
<name>A0AAD9J6F4_9ANNE</name>
<keyword evidence="7 9" id="KW-0675">Receptor</keyword>
<evidence type="ECO:0000256" key="5">
    <source>
        <dbReference type="ARBA" id="ARBA00023040"/>
    </source>
</evidence>
<evidence type="ECO:0000313" key="14">
    <source>
        <dbReference type="Proteomes" id="UP001208570"/>
    </source>
</evidence>
<evidence type="ECO:0000256" key="3">
    <source>
        <dbReference type="ARBA" id="ARBA00022692"/>
    </source>
</evidence>
<keyword evidence="2" id="KW-1003">Cell membrane</keyword>
<evidence type="ECO:0000259" key="12">
    <source>
        <dbReference type="PROSITE" id="PS50262"/>
    </source>
</evidence>
<evidence type="ECO:0000256" key="6">
    <source>
        <dbReference type="ARBA" id="ARBA00023136"/>
    </source>
</evidence>
<feature type="domain" description="G-protein coupled receptors family 1 profile" evidence="12">
    <location>
        <begin position="38"/>
        <end position="370"/>
    </location>
</feature>
<keyword evidence="4 11" id="KW-1133">Transmembrane helix</keyword>
<evidence type="ECO:0000256" key="2">
    <source>
        <dbReference type="ARBA" id="ARBA00022475"/>
    </source>
</evidence>
<feature type="transmembrane region" description="Helical" evidence="11">
    <location>
        <begin position="350"/>
        <end position="373"/>
    </location>
</feature>
<dbReference type="PRINTS" id="PR00237">
    <property type="entry name" value="GPCRRHODOPSN"/>
</dbReference>
<feature type="transmembrane region" description="Helical" evidence="11">
    <location>
        <begin position="58"/>
        <end position="84"/>
    </location>
</feature>
<dbReference type="Pfam" id="PF00001">
    <property type="entry name" value="7tm_1"/>
    <property type="match status" value="1"/>
</dbReference>
<evidence type="ECO:0000256" key="4">
    <source>
        <dbReference type="ARBA" id="ARBA00022989"/>
    </source>
</evidence>
<dbReference type="SUPFAM" id="SSF81321">
    <property type="entry name" value="Family A G protein-coupled receptor-like"/>
    <property type="match status" value="1"/>
</dbReference>
<evidence type="ECO:0000256" key="7">
    <source>
        <dbReference type="ARBA" id="ARBA00023170"/>
    </source>
</evidence>
<dbReference type="Proteomes" id="UP001208570">
    <property type="component" value="Unassembled WGS sequence"/>
</dbReference>
<evidence type="ECO:0000256" key="8">
    <source>
        <dbReference type="ARBA" id="ARBA00023224"/>
    </source>
</evidence>
<evidence type="ECO:0000256" key="11">
    <source>
        <dbReference type="SAM" id="Phobius"/>
    </source>
</evidence>
<comment type="caution">
    <text evidence="13">The sequence shown here is derived from an EMBL/GenBank/DDBJ whole genome shotgun (WGS) entry which is preliminary data.</text>
</comment>
<organism evidence="13 14">
    <name type="scientific">Paralvinella palmiformis</name>
    <dbReference type="NCBI Taxonomy" id="53620"/>
    <lineage>
        <taxon>Eukaryota</taxon>
        <taxon>Metazoa</taxon>
        <taxon>Spiralia</taxon>
        <taxon>Lophotrochozoa</taxon>
        <taxon>Annelida</taxon>
        <taxon>Polychaeta</taxon>
        <taxon>Sedentaria</taxon>
        <taxon>Canalipalpata</taxon>
        <taxon>Terebellida</taxon>
        <taxon>Terebelliformia</taxon>
        <taxon>Alvinellidae</taxon>
        <taxon>Paralvinella</taxon>
    </lineage>
</organism>
<feature type="transmembrane region" description="Helical" evidence="11">
    <location>
        <begin position="22"/>
        <end position="46"/>
    </location>
</feature>
<sequence length="405" mass="45847">MNTTDIIVEGQSESLIHTTSSLLRTVIIFVISFLVITSNLVNFIILRRTIEIPPNNRFCLMNLSCADLLLGCLSCAPCIVTSAIDRWIYGDIWCQIAAIVHGTSVTVSIWSLALISVDRYVAIVHPLRYHNLMTMRRCRIVVGCFWCFSSLTFIFPLTLSSNFVYYRYSFTEGMCGMYWGYPWFCIVTAIYIPVLSGSVLSITNYWIIRAVAQMNKRTSDTTKLATTSKTMSSFSLAAENGRRPNVDPSENRKINDDETNNEHDCDKVEEDKISNTGKEGTSCSKSYEERNKSCSCTVESGIQNGGNKSRDVKAVKVLAVTSVTYFIAWGPYVISVVITSFSPSIVLPIWFRFLVMWLANANSFMNVVIYSVMYSSFRKNAWNLTKTYFLCRCWTKEGRINPFVS</sequence>
<feature type="transmembrane region" description="Helical" evidence="11">
    <location>
        <begin position="138"/>
        <end position="159"/>
    </location>
</feature>
<feature type="transmembrane region" description="Helical" evidence="11">
    <location>
        <begin position="179"/>
        <end position="207"/>
    </location>
</feature>
<keyword evidence="14" id="KW-1185">Reference proteome</keyword>
<dbReference type="PROSITE" id="PS00237">
    <property type="entry name" value="G_PROTEIN_RECEP_F1_1"/>
    <property type="match status" value="1"/>
</dbReference>
<evidence type="ECO:0000256" key="10">
    <source>
        <dbReference type="SAM" id="MobiDB-lite"/>
    </source>
</evidence>
<feature type="compositionally biased region" description="Basic and acidic residues" evidence="10">
    <location>
        <begin position="240"/>
        <end position="263"/>
    </location>
</feature>
<dbReference type="GO" id="GO:0004930">
    <property type="term" value="F:G protein-coupled receptor activity"/>
    <property type="evidence" value="ECO:0007669"/>
    <property type="project" value="UniProtKB-KW"/>
</dbReference>
<dbReference type="InterPro" id="IPR000276">
    <property type="entry name" value="GPCR_Rhodpsn"/>
</dbReference>
<proteinExistence type="inferred from homology"/>
<evidence type="ECO:0000256" key="9">
    <source>
        <dbReference type="RuleBase" id="RU000688"/>
    </source>
</evidence>
<comment type="subcellular location">
    <subcellularLocation>
        <location evidence="1">Cell membrane</location>
        <topology evidence="1">Multi-pass membrane protein</topology>
    </subcellularLocation>
</comment>
<dbReference type="GO" id="GO:0005886">
    <property type="term" value="C:plasma membrane"/>
    <property type="evidence" value="ECO:0007669"/>
    <property type="project" value="UniProtKB-SubCell"/>
</dbReference>
<keyword evidence="6 11" id="KW-0472">Membrane</keyword>
<accession>A0AAD9J6F4</accession>
<dbReference type="CDD" id="cd00637">
    <property type="entry name" value="7tm_classA_rhodopsin-like"/>
    <property type="match status" value="1"/>
</dbReference>
<keyword evidence="5 9" id="KW-0297">G-protein coupled receptor</keyword>